<proteinExistence type="predicted"/>
<dbReference type="Pfam" id="PF00440">
    <property type="entry name" value="TetR_N"/>
    <property type="match status" value="1"/>
</dbReference>
<dbReference type="InterPro" id="IPR050109">
    <property type="entry name" value="HTH-type_TetR-like_transc_reg"/>
</dbReference>
<gene>
    <name evidence="6" type="ORF">GCM10010492_72110</name>
</gene>
<feature type="domain" description="HTH tetR-type" evidence="5">
    <location>
        <begin position="23"/>
        <end position="83"/>
    </location>
</feature>
<dbReference type="InterPro" id="IPR041347">
    <property type="entry name" value="MftR_C"/>
</dbReference>
<dbReference type="PANTHER" id="PTHR30055:SF238">
    <property type="entry name" value="MYCOFACTOCIN BIOSYNTHESIS TRANSCRIPTIONAL REGULATOR MFTR-RELATED"/>
    <property type="match status" value="1"/>
</dbReference>
<dbReference type="InterPro" id="IPR001647">
    <property type="entry name" value="HTH_TetR"/>
</dbReference>
<keyword evidence="2 4" id="KW-0238">DNA-binding</keyword>
<dbReference type="Proteomes" id="UP001500416">
    <property type="component" value="Unassembled WGS sequence"/>
</dbReference>
<dbReference type="InterPro" id="IPR009057">
    <property type="entry name" value="Homeodomain-like_sf"/>
</dbReference>
<evidence type="ECO:0000313" key="6">
    <source>
        <dbReference type="EMBL" id="GAA0260691.1"/>
    </source>
</evidence>
<name>A0ABP3EE44_9PSEU</name>
<dbReference type="PANTHER" id="PTHR30055">
    <property type="entry name" value="HTH-TYPE TRANSCRIPTIONAL REGULATOR RUTR"/>
    <property type="match status" value="1"/>
</dbReference>
<keyword evidence="7" id="KW-1185">Reference proteome</keyword>
<dbReference type="EMBL" id="BAAABU010000030">
    <property type="protein sequence ID" value="GAA0260691.1"/>
    <property type="molecule type" value="Genomic_DNA"/>
</dbReference>
<evidence type="ECO:0000256" key="1">
    <source>
        <dbReference type="ARBA" id="ARBA00023015"/>
    </source>
</evidence>
<dbReference type="PRINTS" id="PR00455">
    <property type="entry name" value="HTHTETR"/>
</dbReference>
<dbReference type="PROSITE" id="PS50977">
    <property type="entry name" value="HTH_TETR_2"/>
    <property type="match status" value="1"/>
</dbReference>
<dbReference type="Pfam" id="PF17754">
    <property type="entry name" value="TetR_C_14"/>
    <property type="match status" value="1"/>
</dbReference>
<dbReference type="SUPFAM" id="SSF46689">
    <property type="entry name" value="Homeodomain-like"/>
    <property type="match status" value="1"/>
</dbReference>
<dbReference type="Gene3D" id="1.10.10.60">
    <property type="entry name" value="Homeodomain-like"/>
    <property type="match status" value="1"/>
</dbReference>
<organism evidence="6 7">
    <name type="scientific">Saccharothrix mutabilis subsp. mutabilis</name>
    <dbReference type="NCBI Taxonomy" id="66855"/>
    <lineage>
        <taxon>Bacteria</taxon>
        <taxon>Bacillati</taxon>
        <taxon>Actinomycetota</taxon>
        <taxon>Actinomycetes</taxon>
        <taxon>Pseudonocardiales</taxon>
        <taxon>Pseudonocardiaceae</taxon>
        <taxon>Saccharothrix</taxon>
    </lineage>
</organism>
<sequence length="218" mass="24027">MPRKFWYLDHMNEELGLRERKKLATRRALISAALRLAVERGLENVLVEDIAAAAGVSPRTFNNYFSSKAEAITSPQVDRARRLAVEVRRRPREESLWEAILEAALAQYDVAEEPEWATGVRLLLSEPTLIGEFSRAGSAVERELAEAVAERTGTSVEQLYPRLVAASVGAAIQVATDRWVHTTPPAPLTPLVREAISQVAAGLPEPATTARPQEEARP</sequence>
<keyword evidence="1" id="KW-0805">Transcription regulation</keyword>
<evidence type="ECO:0000259" key="5">
    <source>
        <dbReference type="PROSITE" id="PS50977"/>
    </source>
</evidence>
<evidence type="ECO:0000256" key="4">
    <source>
        <dbReference type="PROSITE-ProRule" id="PRU00335"/>
    </source>
</evidence>
<evidence type="ECO:0000256" key="3">
    <source>
        <dbReference type="ARBA" id="ARBA00023163"/>
    </source>
</evidence>
<feature type="DNA-binding region" description="H-T-H motif" evidence="4">
    <location>
        <begin position="46"/>
        <end position="65"/>
    </location>
</feature>
<evidence type="ECO:0000256" key="2">
    <source>
        <dbReference type="ARBA" id="ARBA00023125"/>
    </source>
</evidence>
<keyword evidence="3" id="KW-0804">Transcription</keyword>
<evidence type="ECO:0000313" key="7">
    <source>
        <dbReference type="Proteomes" id="UP001500416"/>
    </source>
</evidence>
<accession>A0ABP3EE44</accession>
<comment type="caution">
    <text evidence="6">The sequence shown here is derived from an EMBL/GenBank/DDBJ whole genome shotgun (WGS) entry which is preliminary data.</text>
</comment>
<reference evidence="7" key="1">
    <citation type="journal article" date="2019" name="Int. J. Syst. Evol. Microbiol.">
        <title>The Global Catalogue of Microorganisms (GCM) 10K type strain sequencing project: providing services to taxonomists for standard genome sequencing and annotation.</title>
        <authorList>
            <consortium name="The Broad Institute Genomics Platform"/>
            <consortium name="The Broad Institute Genome Sequencing Center for Infectious Disease"/>
            <person name="Wu L."/>
            <person name="Ma J."/>
        </authorList>
    </citation>
    <scope>NUCLEOTIDE SEQUENCE [LARGE SCALE GENOMIC DNA]</scope>
    <source>
        <strain evidence="7">JCM 3380</strain>
    </source>
</reference>
<protein>
    <submittedName>
        <fullName evidence="6">TetR family transcriptional regulator</fullName>
    </submittedName>
</protein>
<dbReference type="Gene3D" id="1.10.357.10">
    <property type="entry name" value="Tetracycline Repressor, domain 2"/>
    <property type="match status" value="1"/>
</dbReference>